<evidence type="ECO:0000256" key="2">
    <source>
        <dbReference type="ARBA" id="ARBA00023015"/>
    </source>
</evidence>
<gene>
    <name evidence="6" type="ORF">GCM10022289_09880</name>
</gene>
<keyword evidence="3" id="KW-0238">DNA-binding</keyword>
<dbReference type="SUPFAM" id="SSF53850">
    <property type="entry name" value="Periplasmic binding protein-like II"/>
    <property type="match status" value="1"/>
</dbReference>
<evidence type="ECO:0000256" key="3">
    <source>
        <dbReference type="ARBA" id="ARBA00023125"/>
    </source>
</evidence>
<comment type="similarity">
    <text evidence="1">Belongs to the LysR transcriptional regulatory family.</text>
</comment>
<dbReference type="InterPro" id="IPR005119">
    <property type="entry name" value="LysR_subst-bd"/>
</dbReference>
<reference evidence="7" key="1">
    <citation type="journal article" date="2019" name="Int. J. Syst. Evol. Microbiol.">
        <title>The Global Catalogue of Microorganisms (GCM) 10K type strain sequencing project: providing services to taxonomists for standard genome sequencing and annotation.</title>
        <authorList>
            <consortium name="The Broad Institute Genomics Platform"/>
            <consortium name="The Broad Institute Genome Sequencing Center for Infectious Disease"/>
            <person name="Wu L."/>
            <person name="Ma J."/>
        </authorList>
    </citation>
    <scope>NUCLEOTIDE SEQUENCE [LARGE SCALE GENOMIC DNA]</scope>
    <source>
        <strain evidence="7">JCM 17626</strain>
    </source>
</reference>
<organism evidence="6 7">
    <name type="scientific">Pedobacter jeongneungensis</name>
    <dbReference type="NCBI Taxonomy" id="947309"/>
    <lineage>
        <taxon>Bacteria</taxon>
        <taxon>Pseudomonadati</taxon>
        <taxon>Bacteroidota</taxon>
        <taxon>Sphingobacteriia</taxon>
        <taxon>Sphingobacteriales</taxon>
        <taxon>Sphingobacteriaceae</taxon>
        <taxon>Pedobacter</taxon>
    </lineage>
</organism>
<dbReference type="PROSITE" id="PS50931">
    <property type="entry name" value="HTH_LYSR"/>
    <property type="match status" value="1"/>
</dbReference>
<proteinExistence type="inferred from homology"/>
<comment type="caution">
    <text evidence="6">The sequence shown here is derived from an EMBL/GenBank/DDBJ whole genome shotgun (WGS) entry which is preliminary data.</text>
</comment>
<dbReference type="CDD" id="cd08420">
    <property type="entry name" value="PBP2_CysL_like"/>
    <property type="match status" value="1"/>
</dbReference>
<evidence type="ECO:0000313" key="7">
    <source>
        <dbReference type="Proteomes" id="UP001501772"/>
    </source>
</evidence>
<dbReference type="Proteomes" id="UP001501772">
    <property type="component" value="Unassembled WGS sequence"/>
</dbReference>
<evidence type="ECO:0000256" key="4">
    <source>
        <dbReference type="ARBA" id="ARBA00023163"/>
    </source>
</evidence>
<dbReference type="Pfam" id="PF00126">
    <property type="entry name" value="HTH_1"/>
    <property type="match status" value="1"/>
</dbReference>
<dbReference type="InterPro" id="IPR000847">
    <property type="entry name" value="LysR_HTH_N"/>
</dbReference>
<dbReference type="PANTHER" id="PTHR30126:SF39">
    <property type="entry name" value="HTH-TYPE TRANSCRIPTIONAL REGULATOR CYSL"/>
    <property type="match status" value="1"/>
</dbReference>
<keyword evidence="4" id="KW-0804">Transcription</keyword>
<accession>A0ABP8B6M5</accession>
<dbReference type="Gene3D" id="3.40.190.290">
    <property type="match status" value="1"/>
</dbReference>
<evidence type="ECO:0000313" key="6">
    <source>
        <dbReference type="EMBL" id="GAA4199471.1"/>
    </source>
</evidence>
<dbReference type="SUPFAM" id="SSF46785">
    <property type="entry name" value="Winged helix' DNA-binding domain"/>
    <property type="match status" value="1"/>
</dbReference>
<dbReference type="RefSeq" id="WP_344849942.1">
    <property type="nucleotide sequence ID" value="NZ_BAABBY010000002.1"/>
</dbReference>
<keyword evidence="2" id="KW-0805">Transcription regulation</keyword>
<dbReference type="Gene3D" id="1.10.10.10">
    <property type="entry name" value="Winged helix-like DNA-binding domain superfamily/Winged helix DNA-binding domain"/>
    <property type="match status" value="1"/>
</dbReference>
<keyword evidence="7" id="KW-1185">Reference proteome</keyword>
<dbReference type="PRINTS" id="PR00039">
    <property type="entry name" value="HTHLYSR"/>
</dbReference>
<dbReference type="Pfam" id="PF03466">
    <property type="entry name" value="LysR_substrate"/>
    <property type="match status" value="1"/>
</dbReference>
<dbReference type="InterPro" id="IPR036390">
    <property type="entry name" value="WH_DNA-bd_sf"/>
</dbReference>
<dbReference type="InterPro" id="IPR036388">
    <property type="entry name" value="WH-like_DNA-bd_sf"/>
</dbReference>
<dbReference type="PANTHER" id="PTHR30126">
    <property type="entry name" value="HTH-TYPE TRANSCRIPTIONAL REGULATOR"/>
    <property type="match status" value="1"/>
</dbReference>
<dbReference type="EMBL" id="BAABBY010000002">
    <property type="protein sequence ID" value="GAA4199471.1"/>
    <property type="molecule type" value="Genomic_DNA"/>
</dbReference>
<protein>
    <submittedName>
        <fullName evidence="6">LysR family transcriptional regulator</fullName>
    </submittedName>
</protein>
<evidence type="ECO:0000259" key="5">
    <source>
        <dbReference type="PROSITE" id="PS50931"/>
    </source>
</evidence>
<evidence type="ECO:0000256" key="1">
    <source>
        <dbReference type="ARBA" id="ARBA00009437"/>
    </source>
</evidence>
<feature type="domain" description="HTH lysR-type" evidence="5">
    <location>
        <begin position="1"/>
        <end position="59"/>
    </location>
</feature>
<name>A0ABP8B6M5_9SPHI</name>
<sequence>MLDFRLQVFYAVARRLSFTRAAAELFISQPAVTKHIKELEIQYKTTFFERSGNRKIALTAAGKVLLAYAEQLIAVYGELEYDLNLLNKEHGGVLRIGASTTVAQYILPKVLALFHKKFGSVNVQLLTGNTEDIEQALLAREVEIGIIEGISRSPQISYEPYLRDEIVLVAASGNTKIRKDILKPEELLNYPFLLREPGSGTREVIGVALAKQHIKLSDLKMEMQLGGTESIKSYLSHSDCLAFVSVYSILKELRNNELRIIDVKGLNIERPFHFIRQHGQASSLAELFIRFAKKQKIH</sequence>